<comment type="catalytic activity">
    <reaction evidence="1">
        <text>ATP + protein L-histidine = ADP + protein N-phospho-L-histidine.</text>
        <dbReference type="EC" id="2.7.13.3"/>
    </reaction>
</comment>
<comment type="subcellular location">
    <subcellularLocation>
        <location evidence="2">Cell membrane</location>
        <topology evidence="2">Multi-pass membrane protein</topology>
    </subcellularLocation>
</comment>
<dbReference type="InterPro" id="IPR050351">
    <property type="entry name" value="BphY/WalK/GraS-like"/>
</dbReference>
<evidence type="ECO:0000256" key="1">
    <source>
        <dbReference type="ARBA" id="ARBA00000085"/>
    </source>
</evidence>
<organism evidence="16 17">
    <name type="scientific">Bacillus aquiflavi</name>
    <dbReference type="NCBI Taxonomy" id="2672567"/>
    <lineage>
        <taxon>Bacteria</taxon>
        <taxon>Bacillati</taxon>
        <taxon>Bacillota</taxon>
        <taxon>Bacilli</taxon>
        <taxon>Bacillales</taxon>
        <taxon>Bacillaceae</taxon>
        <taxon>Bacillus</taxon>
    </lineage>
</organism>
<name>A0A6B3VWU0_9BACI</name>
<feature type="transmembrane region" description="Helical" evidence="13">
    <location>
        <begin position="34"/>
        <end position="57"/>
    </location>
</feature>
<dbReference type="GO" id="GO:0016036">
    <property type="term" value="P:cellular response to phosphate starvation"/>
    <property type="evidence" value="ECO:0007669"/>
    <property type="project" value="TreeGrafter"/>
</dbReference>
<keyword evidence="12 13" id="KW-0472">Membrane</keyword>
<evidence type="ECO:0000313" key="17">
    <source>
        <dbReference type="Proteomes" id="UP000472971"/>
    </source>
</evidence>
<evidence type="ECO:0000259" key="14">
    <source>
        <dbReference type="PROSITE" id="PS50109"/>
    </source>
</evidence>
<dbReference type="GO" id="GO:0005524">
    <property type="term" value="F:ATP binding"/>
    <property type="evidence" value="ECO:0007669"/>
    <property type="project" value="UniProtKB-KW"/>
</dbReference>
<keyword evidence="17" id="KW-1185">Reference proteome</keyword>
<dbReference type="GO" id="GO:0000155">
    <property type="term" value="F:phosphorelay sensor kinase activity"/>
    <property type="evidence" value="ECO:0007669"/>
    <property type="project" value="TreeGrafter"/>
</dbReference>
<dbReference type="Proteomes" id="UP000570010">
    <property type="component" value="Unassembled WGS sequence"/>
</dbReference>
<keyword evidence="5" id="KW-0808">Transferase</keyword>
<keyword evidence="4" id="KW-1003">Cell membrane</keyword>
<evidence type="ECO:0000256" key="2">
    <source>
        <dbReference type="ARBA" id="ARBA00004651"/>
    </source>
</evidence>
<evidence type="ECO:0000256" key="9">
    <source>
        <dbReference type="ARBA" id="ARBA00022840"/>
    </source>
</evidence>
<dbReference type="AlphaFoldDB" id="A0A6B3VWU0"/>
<reference evidence="16 17" key="1">
    <citation type="submission" date="2020-02" db="EMBL/GenBank/DDBJ databases">
        <title>Bacillus aquiflavi sp. nov., isolated from yellow water of strong flavor Chinese baijiu in Yibin region of China.</title>
        <authorList>
            <person name="Xie J."/>
        </authorList>
    </citation>
    <scope>NUCLEOTIDE SEQUENCE [LARGE SCALE GENOMIC DNA]</scope>
    <source>
        <strain evidence="16 17">3H-10</strain>
    </source>
</reference>
<keyword evidence="9" id="KW-0067">ATP-binding</keyword>
<evidence type="ECO:0000313" key="18">
    <source>
        <dbReference type="Proteomes" id="UP000570010"/>
    </source>
</evidence>
<evidence type="ECO:0000256" key="10">
    <source>
        <dbReference type="ARBA" id="ARBA00022989"/>
    </source>
</evidence>
<dbReference type="PANTHER" id="PTHR45453">
    <property type="entry name" value="PHOSPHATE REGULON SENSOR PROTEIN PHOR"/>
    <property type="match status" value="1"/>
</dbReference>
<dbReference type="GO" id="GO:0004721">
    <property type="term" value="F:phosphoprotein phosphatase activity"/>
    <property type="evidence" value="ECO:0007669"/>
    <property type="project" value="TreeGrafter"/>
</dbReference>
<gene>
    <name evidence="16" type="ORF">G4D64_04440</name>
    <name evidence="15" type="ORF">H1Z61_04475</name>
</gene>
<evidence type="ECO:0000256" key="11">
    <source>
        <dbReference type="ARBA" id="ARBA00023012"/>
    </source>
</evidence>
<dbReference type="EMBL" id="JACEIO010000007">
    <property type="protein sequence ID" value="MBA4536417.1"/>
    <property type="molecule type" value="Genomic_DNA"/>
</dbReference>
<dbReference type="Gene3D" id="3.30.565.10">
    <property type="entry name" value="Histidine kinase-like ATPase, C-terminal domain"/>
    <property type="match status" value="1"/>
</dbReference>
<evidence type="ECO:0000256" key="6">
    <source>
        <dbReference type="ARBA" id="ARBA00022692"/>
    </source>
</evidence>
<feature type="transmembrane region" description="Helical" evidence="13">
    <location>
        <begin position="9"/>
        <end position="28"/>
    </location>
</feature>
<dbReference type="SMART" id="SM00387">
    <property type="entry name" value="HATPase_c"/>
    <property type="match status" value="1"/>
</dbReference>
<evidence type="ECO:0000256" key="12">
    <source>
        <dbReference type="ARBA" id="ARBA00023136"/>
    </source>
</evidence>
<dbReference type="InterPro" id="IPR003594">
    <property type="entry name" value="HATPase_dom"/>
</dbReference>
<evidence type="ECO:0000256" key="3">
    <source>
        <dbReference type="ARBA" id="ARBA00012438"/>
    </source>
</evidence>
<comment type="caution">
    <text evidence="16">The sequence shown here is derived from an EMBL/GenBank/DDBJ whole genome shotgun (WGS) entry which is preliminary data.</text>
</comment>
<dbReference type="InterPro" id="IPR036890">
    <property type="entry name" value="HATPase_C_sf"/>
</dbReference>
<dbReference type="Proteomes" id="UP000472971">
    <property type="component" value="Unassembled WGS sequence"/>
</dbReference>
<accession>A0A6B3VWU0</accession>
<keyword evidence="8 16" id="KW-0418">Kinase</keyword>
<dbReference type="PROSITE" id="PS50109">
    <property type="entry name" value="HIS_KIN"/>
    <property type="match status" value="1"/>
</dbReference>
<dbReference type="EMBL" id="JAAIWN010000007">
    <property type="protein sequence ID" value="NEY80785.1"/>
    <property type="molecule type" value="Genomic_DNA"/>
</dbReference>
<keyword evidence="11" id="KW-0902">Two-component regulatory system</keyword>
<evidence type="ECO:0000256" key="5">
    <source>
        <dbReference type="ARBA" id="ARBA00022679"/>
    </source>
</evidence>
<dbReference type="SUPFAM" id="SSF55874">
    <property type="entry name" value="ATPase domain of HSP90 chaperone/DNA topoisomerase II/histidine kinase"/>
    <property type="match status" value="1"/>
</dbReference>
<dbReference type="Pfam" id="PF02518">
    <property type="entry name" value="HATPase_c"/>
    <property type="match status" value="1"/>
</dbReference>
<keyword evidence="7" id="KW-0547">Nucleotide-binding</keyword>
<evidence type="ECO:0000256" key="13">
    <source>
        <dbReference type="SAM" id="Phobius"/>
    </source>
</evidence>
<keyword evidence="10 13" id="KW-1133">Transmembrane helix</keyword>
<evidence type="ECO:0000256" key="4">
    <source>
        <dbReference type="ARBA" id="ARBA00022475"/>
    </source>
</evidence>
<dbReference type="PANTHER" id="PTHR45453:SF2">
    <property type="entry name" value="HISTIDINE KINASE"/>
    <property type="match status" value="1"/>
</dbReference>
<evidence type="ECO:0000256" key="7">
    <source>
        <dbReference type="ARBA" id="ARBA00022741"/>
    </source>
</evidence>
<dbReference type="EC" id="2.7.13.3" evidence="3"/>
<evidence type="ECO:0000313" key="15">
    <source>
        <dbReference type="EMBL" id="MBA4536417.1"/>
    </source>
</evidence>
<protein>
    <recommendedName>
        <fullName evidence="3">histidine kinase</fullName>
        <ecNumber evidence="3">2.7.13.3</ecNumber>
    </recommendedName>
</protein>
<keyword evidence="6 13" id="KW-0812">Transmembrane</keyword>
<dbReference type="GO" id="GO:0005886">
    <property type="term" value="C:plasma membrane"/>
    <property type="evidence" value="ECO:0007669"/>
    <property type="project" value="UniProtKB-SubCell"/>
</dbReference>
<evidence type="ECO:0000313" key="16">
    <source>
        <dbReference type="EMBL" id="NEY80785.1"/>
    </source>
</evidence>
<feature type="domain" description="Histidine kinase" evidence="14">
    <location>
        <begin position="118"/>
        <end position="325"/>
    </location>
</feature>
<dbReference type="RefSeq" id="WP_163240534.1">
    <property type="nucleotide sequence ID" value="NZ_CP082780.1"/>
</dbReference>
<proteinExistence type="predicted"/>
<dbReference type="InterPro" id="IPR005467">
    <property type="entry name" value="His_kinase_dom"/>
</dbReference>
<evidence type="ECO:0000256" key="8">
    <source>
        <dbReference type="ARBA" id="ARBA00022777"/>
    </source>
</evidence>
<sequence length="325" mass="38207">MKLFLKEHVPFILFSIISFLTVVSVFWLDGYHQLSTVLYALFLGLFLLTAFLIILFYRHSKFYRILAQGRVAEVNELPEMTALQSAVKKYLQTQKGLSDIEIEDLKKKRKEHAFFMNQWVHQMKAPLSVIDLLTAEQEEEFIWQIRKELNRLETGLQMVLHASRLDVFEADFKIEKANVNQLVNKVISDHKRLFIVNGVFPENHISHQLTMYTDVKWLQFAIGQVIVNAVRYSKGYHDKIYFYAKEDDKKITIEIIDKGIGIRKEDLKRIKRPFFTGENGRNYKESTGMGLYFVSEIVSKLDLDFQIDSEERKGTTVRFIYDKDQ</sequence>
<reference evidence="15 18" key="2">
    <citation type="submission" date="2020-07" db="EMBL/GenBank/DDBJ databases">
        <authorList>
            <person name="Feng H."/>
        </authorList>
    </citation>
    <scope>NUCLEOTIDE SEQUENCE [LARGE SCALE GENOMIC DNA]</scope>
    <source>
        <strain evidence="18">s-12</strain>
        <strain evidence="15">S-12</strain>
    </source>
</reference>